<dbReference type="GO" id="GO:0003677">
    <property type="term" value="F:DNA binding"/>
    <property type="evidence" value="ECO:0007669"/>
    <property type="project" value="UniProtKB-UniRule"/>
</dbReference>
<feature type="domain" description="Core-binding (CB)" evidence="6">
    <location>
        <begin position="31"/>
        <end position="122"/>
    </location>
</feature>
<evidence type="ECO:0000259" key="5">
    <source>
        <dbReference type="PROSITE" id="PS51898"/>
    </source>
</evidence>
<reference evidence="8" key="1">
    <citation type="submission" date="2018-12" db="EMBL/GenBank/DDBJ databases">
        <title>Tengunoibacter tsumagoiensis gen. nov., sp. nov., Dictyobacter kobayashii sp. nov., D. alpinus sp. nov., and D. joshuensis sp. nov. and description of Dictyobacteraceae fam. nov. within the order Ktedonobacterales isolated from Tengu-no-mugimeshi.</title>
        <authorList>
            <person name="Wang C.M."/>
            <person name="Zheng Y."/>
            <person name="Sakai Y."/>
            <person name="Toyoda A."/>
            <person name="Minakuchi Y."/>
            <person name="Abe K."/>
            <person name="Yokota A."/>
            <person name="Yabe S."/>
        </authorList>
    </citation>
    <scope>NUCLEOTIDE SEQUENCE [LARGE SCALE GENOMIC DNA]</scope>
    <source>
        <strain evidence="8">S-27</strain>
    </source>
</reference>
<dbReference type="SUPFAM" id="SSF56349">
    <property type="entry name" value="DNA breaking-rejoining enzymes"/>
    <property type="match status" value="1"/>
</dbReference>
<evidence type="ECO:0000259" key="6">
    <source>
        <dbReference type="PROSITE" id="PS51900"/>
    </source>
</evidence>
<dbReference type="GO" id="GO:0015074">
    <property type="term" value="P:DNA integration"/>
    <property type="evidence" value="ECO:0007669"/>
    <property type="project" value="InterPro"/>
</dbReference>
<sequence>MAQPTKKPMTGKRSTSTPKQPGTAISRRKERTLRKSIDEYIADHQSQHHSIKTIKWHQLALGHLANFLEQQGVIYIKDLEKGHLVDWINLLTEEPGSRGKLRTTRTVNYYARSMRAFCRWLEAEGYVEVAPSNRVKMPKLSKPLIRIIEFEEFERMLKACTPPREVGPTADCNAARNRAILWVLWDTGIRLAELCGLRFSNFDRDKGVIIVHGKGNKERRIALGRNALRTLLLYMDRYRPDEDALLEIGITDEDHIFLSEGGNALTRDGISMLFKRIRARADLPHDKRISPHIFRHTFAVRFLMLGGDIFTLQELLGHEDMATIRQYMHLNDTLIQEQKRKFSPGDNVPFNGMATGKTPRTDFRDPIKRKPGTGRGIKPIK</sequence>
<proteinExistence type="predicted"/>
<protein>
    <submittedName>
        <fullName evidence="7">Tyrosine recombinase XerD</fullName>
    </submittedName>
</protein>
<keyword evidence="1 3" id="KW-0238">DNA-binding</keyword>
<dbReference type="PROSITE" id="PS51898">
    <property type="entry name" value="TYR_RECOMBINASE"/>
    <property type="match status" value="1"/>
</dbReference>
<dbReference type="InterPro" id="IPR011010">
    <property type="entry name" value="DNA_brk_join_enz"/>
</dbReference>
<dbReference type="GO" id="GO:0006310">
    <property type="term" value="P:DNA recombination"/>
    <property type="evidence" value="ECO:0007669"/>
    <property type="project" value="UniProtKB-KW"/>
</dbReference>
<keyword evidence="2" id="KW-0233">DNA recombination</keyword>
<dbReference type="Gene3D" id="1.10.150.130">
    <property type="match status" value="1"/>
</dbReference>
<feature type="region of interest" description="Disordered" evidence="4">
    <location>
        <begin position="341"/>
        <end position="381"/>
    </location>
</feature>
<dbReference type="InterPro" id="IPR010998">
    <property type="entry name" value="Integrase_recombinase_N"/>
</dbReference>
<dbReference type="InterPro" id="IPR013762">
    <property type="entry name" value="Integrase-like_cat_sf"/>
</dbReference>
<feature type="compositionally biased region" description="Basic and acidic residues" evidence="4">
    <location>
        <begin position="359"/>
        <end position="368"/>
    </location>
</feature>
<evidence type="ECO:0000313" key="8">
    <source>
        <dbReference type="Proteomes" id="UP000287224"/>
    </source>
</evidence>
<organism evidence="7 8">
    <name type="scientific">Dictyobacter aurantiacus</name>
    <dbReference type="NCBI Taxonomy" id="1936993"/>
    <lineage>
        <taxon>Bacteria</taxon>
        <taxon>Bacillati</taxon>
        <taxon>Chloroflexota</taxon>
        <taxon>Ktedonobacteria</taxon>
        <taxon>Ktedonobacterales</taxon>
        <taxon>Dictyobacteraceae</taxon>
        <taxon>Dictyobacter</taxon>
    </lineage>
</organism>
<dbReference type="AlphaFoldDB" id="A0A401ZFY2"/>
<name>A0A401ZFY2_9CHLR</name>
<accession>A0A401ZFY2</accession>
<dbReference type="PANTHER" id="PTHR30349:SF81">
    <property type="entry name" value="TYROSINE RECOMBINASE XERC"/>
    <property type="match status" value="1"/>
</dbReference>
<dbReference type="Proteomes" id="UP000287224">
    <property type="component" value="Unassembled WGS sequence"/>
</dbReference>
<dbReference type="Pfam" id="PF00589">
    <property type="entry name" value="Phage_integrase"/>
    <property type="match status" value="1"/>
</dbReference>
<evidence type="ECO:0000256" key="4">
    <source>
        <dbReference type="SAM" id="MobiDB-lite"/>
    </source>
</evidence>
<dbReference type="EMBL" id="BIFQ01000001">
    <property type="protein sequence ID" value="GCE05772.1"/>
    <property type="molecule type" value="Genomic_DNA"/>
</dbReference>
<evidence type="ECO:0000256" key="3">
    <source>
        <dbReference type="PROSITE-ProRule" id="PRU01248"/>
    </source>
</evidence>
<feature type="region of interest" description="Disordered" evidence="4">
    <location>
        <begin position="1"/>
        <end position="29"/>
    </location>
</feature>
<feature type="compositionally biased region" description="Basic residues" evidence="4">
    <location>
        <begin position="369"/>
        <end position="381"/>
    </location>
</feature>
<dbReference type="PANTHER" id="PTHR30349">
    <property type="entry name" value="PHAGE INTEGRASE-RELATED"/>
    <property type="match status" value="1"/>
</dbReference>
<dbReference type="PROSITE" id="PS51900">
    <property type="entry name" value="CB"/>
    <property type="match status" value="1"/>
</dbReference>
<gene>
    <name evidence="7" type="primary">xerD_3</name>
    <name evidence="7" type="ORF">KDAU_31010</name>
</gene>
<evidence type="ECO:0000256" key="2">
    <source>
        <dbReference type="ARBA" id="ARBA00023172"/>
    </source>
</evidence>
<evidence type="ECO:0000256" key="1">
    <source>
        <dbReference type="ARBA" id="ARBA00023125"/>
    </source>
</evidence>
<evidence type="ECO:0000313" key="7">
    <source>
        <dbReference type="EMBL" id="GCE05772.1"/>
    </source>
</evidence>
<dbReference type="OrthoDB" id="144173at2"/>
<comment type="caution">
    <text evidence="7">The sequence shown here is derived from an EMBL/GenBank/DDBJ whole genome shotgun (WGS) entry which is preliminary data.</text>
</comment>
<dbReference type="Gene3D" id="1.10.443.10">
    <property type="entry name" value="Intergrase catalytic core"/>
    <property type="match status" value="1"/>
</dbReference>
<dbReference type="InterPro" id="IPR044068">
    <property type="entry name" value="CB"/>
</dbReference>
<feature type="domain" description="Tyr recombinase" evidence="5">
    <location>
        <begin position="143"/>
        <end position="340"/>
    </location>
</feature>
<dbReference type="InterPro" id="IPR050090">
    <property type="entry name" value="Tyrosine_recombinase_XerCD"/>
</dbReference>
<keyword evidence="8" id="KW-1185">Reference proteome</keyword>
<dbReference type="InterPro" id="IPR002104">
    <property type="entry name" value="Integrase_catalytic"/>
</dbReference>
<dbReference type="RefSeq" id="WP_126596798.1">
    <property type="nucleotide sequence ID" value="NZ_BIFQ01000001.1"/>
</dbReference>